<evidence type="ECO:0000256" key="7">
    <source>
        <dbReference type="ARBA" id="ARBA00022723"/>
    </source>
</evidence>
<dbReference type="SUPFAM" id="SSF56796">
    <property type="entry name" value="Dehydroquinate synthase-like"/>
    <property type="match status" value="1"/>
</dbReference>
<dbReference type="EC" id="4.2.3.4" evidence="5"/>
<dbReference type="AlphaFoldDB" id="X1KWK5"/>
<keyword evidence="7" id="KW-0479">Metal-binding</keyword>
<evidence type="ECO:0000259" key="14">
    <source>
        <dbReference type="Pfam" id="PF24621"/>
    </source>
</evidence>
<dbReference type="Pfam" id="PF24621">
    <property type="entry name" value="DHQS_C"/>
    <property type="match status" value="1"/>
</dbReference>
<keyword evidence="9" id="KW-0862">Zinc</keyword>
<dbReference type="Gene3D" id="1.20.1090.10">
    <property type="entry name" value="Dehydroquinate synthase-like - alpha domain"/>
    <property type="match status" value="1"/>
</dbReference>
<dbReference type="Pfam" id="PF01761">
    <property type="entry name" value="DHQ_synthase"/>
    <property type="match status" value="1"/>
</dbReference>
<dbReference type="InterPro" id="IPR016037">
    <property type="entry name" value="DHQ_synth_AroB"/>
</dbReference>
<evidence type="ECO:0000256" key="4">
    <source>
        <dbReference type="ARBA" id="ARBA00004661"/>
    </source>
</evidence>
<evidence type="ECO:0000256" key="12">
    <source>
        <dbReference type="ARBA" id="ARBA00023239"/>
    </source>
</evidence>
<dbReference type="FunFam" id="3.40.50.1970:FF:000007">
    <property type="entry name" value="Pentafunctional AROM polypeptide"/>
    <property type="match status" value="1"/>
</dbReference>
<feature type="domain" description="3-dehydroquinate synthase C-terminal" evidence="14">
    <location>
        <begin position="182"/>
        <end position="309"/>
    </location>
</feature>
<evidence type="ECO:0000256" key="8">
    <source>
        <dbReference type="ARBA" id="ARBA00022741"/>
    </source>
</evidence>
<name>X1KWK5_9ZZZZ</name>
<reference evidence="15" key="1">
    <citation type="journal article" date="2014" name="Front. Microbiol.">
        <title>High frequency of phylogenetically diverse reductive dehalogenase-homologous genes in deep subseafloor sedimentary metagenomes.</title>
        <authorList>
            <person name="Kawai M."/>
            <person name="Futagami T."/>
            <person name="Toyoda A."/>
            <person name="Takaki Y."/>
            <person name="Nishi S."/>
            <person name="Hori S."/>
            <person name="Arai W."/>
            <person name="Tsubouchi T."/>
            <person name="Morono Y."/>
            <person name="Uchiyama I."/>
            <person name="Ito T."/>
            <person name="Fujiyama A."/>
            <person name="Inagaki F."/>
            <person name="Takami H."/>
        </authorList>
    </citation>
    <scope>NUCLEOTIDE SEQUENCE</scope>
    <source>
        <strain evidence="15">Expedition CK06-06</strain>
    </source>
</reference>
<dbReference type="PANTHER" id="PTHR43622">
    <property type="entry name" value="3-DEHYDROQUINATE SYNTHASE"/>
    <property type="match status" value="1"/>
</dbReference>
<keyword evidence="11" id="KW-0057">Aromatic amino acid biosynthesis</keyword>
<evidence type="ECO:0000256" key="2">
    <source>
        <dbReference type="ARBA" id="ARBA00001911"/>
    </source>
</evidence>
<comment type="cofactor">
    <cofactor evidence="2">
        <name>NAD(+)</name>
        <dbReference type="ChEBI" id="CHEBI:57540"/>
    </cofactor>
</comment>
<comment type="catalytic activity">
    <reaction evidence="1">
        <text>7-phospho-2-dehydro-3-deoxy-D-arabino-heptonate = 3-dehydroquinate + phosphate</text>
        <dbReference type="Rhea" id="RHEA:21968"/>
        <dbReference type="ChEBI" id="CHEBI:32364"/>
        <dbReference type="ChEBI" id="CHEBI:43474"/>
        <dbReference type="ChEBI" id="CHEBI:58394"/>
        <dbReference type="EC" id="4.2.3.4"/>
    </reaction>
</comment>
<dbReference type="CDD" id="cd08195">
    <property type="entry name" value="DHQS"/>
    <property type="match status" value="1"/>
</dbReference>
<dbReference type="GO" id="GO:0009073">
    <property type="term" value="P:aromatic amino acid family biosynthetic process"/>
    <property type="evidence" value="ECO:0007669"/>
    <property type="project" value="UniProtKB-KW"/>
</dbReference>
<proteinExistence type="inferred from homology"/>
<evidence type="ECO:0000256" key="6">
    <source>
        <dbReference type="ARBA" id="ARBA00022605"/>
    </source>
</evidence>
<dbReference type="GO" id="GO:0008652">
    <property type="term" value="P:amino acid biosynthetic process"/>
    <property type="evidence" value="ECO:0007669"/>
    <property type="project" value="UniProtKB-KW"/>
</dbReference>
<dbReference type="HAMAP" id="MF_00110">
    <property type="entry name" value="DHQ_synthase"/>
    <property type="match status" value="1"/>
</dbReference>
<dbReference type="GO" id="GO:0046872">
    <property type="term" value="F:metal ion binding"/>
    <property type="evidence" value="ECO:0007669"/>
    <property type="project" value="UniProtKB-KW"/>
</dbReference>
<sequence length="312" mass="33916">MKKVRVRLGSNSYNIHIGPGLLMQTGARLEEIGFSDKLVIITDPTVKSLYGNTLKQSLTSSGFKVLILEVPEGEEQKSLETAGRLYHELTDFYAERTTPILALGGGVIGDLAGFVAATYMRGVPLIQIPTTLLAQGDSSIGGKVAVNHGLLKNKIGAFYHPRLTISDISTLKTLSPRELSDGLAEIIKHGAILDGEFFSYLEENLDQIKSLDNRVLETIVFRSAKIKAAVVEKDELDLGLRNILNYGHTVGHAIESVSELKVWHGEAVAIGMIVEARISNKLGILGKNEVIRLKDLIARAGLPIEMPSLQLV</sequence>
<dbReference type="InterPro" id="IPR056179">
    <property type="entry name" value="DHQS_C"/>
</dbReference>
<gene>
    <name evidence="15" type="ORF">S06H3_06732</name>
</gene>
<keyword evidence="8" id="KW-0547">Nucleotide-binding</keyword>
<keyword evidence="10" id="KW-0520">NAD</keyword>
<evidence type="ECO:0000256" key="5">
    <source>
        <dbReference type="ARBA" id="ARBA00013031"/>
    </source>
</evidence>
<organism evidence="15">
    <name type="scientific">marine sediment metagenome</name>
    <dbReference type="NCBI Taxonomy" id="412755"/>
    <lineage>
        <taxon>unclassified sequences</taxon>
        <taxon>metagenomes</taxon>
        <taxon>ecological metagenomes</taxon>
    </lineage>
</organism>
<dbReference type="PANTHER" id="PTHR43622:SF7">
    <property type="entry name" value="3-DEHYDROQUINATE SYNTHASE, CHLOROPLASTIC"/>
    <property type="match status" value="1"/>
</dbReference>
<dbReference type="InterPro" id="IPR050071">
    <property type="entry name" value="Dehydroquinate_synthase"/>
</dbReference>
<evidence type="ECO:0000256" key="10">
    <source>
        <dbReference type="ARBA" id="ARBA00023027"/>
    </source>
</evidence>
<dbReference type="GO" id="GO:0005737">
    <property type="term" value="C:cytoplasm"/>
    <property type="evidence" value="ECO:0007669"/>
    <property type="project" value="InterPro"/>
</dbReference>
<keyword evidence="12" id="KW-0456">Lyase</keyword>
<feature type="domain" description="3-dehydroquinate synthase N-terminal" evidence="13">
    <location>
        <begin position="68"/>
        <end position="180"/>
    </location>
</feature>
<dbReference type="InterPro" id="IPR030960">
    <property type="entry name" value="DHQS/DOIS_N"/>
</dbReference>
<comment type="caution">
    <text evidence="15">The sequence shown here is derived from an EMBL/GenBank/DDBJ whole genome shotgun (WGS) entry which is preliminary data.</text>
</comment>
<evidence type="ECO:0000256" key="3">
    <source>
        <dbReference type="ARBA" id="ARBA00001947"/>
    </source>
</evidence>
<evidence type="ECO:0000256" key="11">
    <source>
        <dbReference type="ARBA" id="ARBA00023141"/>
    </source>
</evidence>
<dbReference type="NCBIfam" id="TIGR01357">
    <property type="entry name" value="aroB"/>
    <property type="match status" value="1"/>
</dbReference>
<keyword evidence="6" id="KW-0028">Amino-acid biosynthesis</keyword>
<evidence type="ECO:0000256" key="9">
    <source>
        <dbReference type="ARBA" id="ARBA00022833"/>
    </source>
</evidence>
<evidence type="ECO:0000259" key="13">
    <source>
        <dbReference type="Pfam" id="PF01761"/>
    </source>
</evidence>
<evidence type="ECO:0000313" key="15">
    <source>
        <dbReference type="EMBL" id="GAH94534.1"/>
    </source>
</evidence>
<protein>
    <recommendedName>
        <fullName evidence="5">3-dehydroquinate synthase</fullName>
        <ecNumber evidence="5">4.2.3.4</ecNumber>
    </recommendedName>
</protein>
<comment type="pathway">
    <text evidence="4">Metabolic intermediate biosynthesis; chorismate biosynthesis; chorismate from D-erythrose 4-phosphate and phosphoenolpyruvate: step 2/7.</text>
</comment>
<dbReference type="GO" id="GO:0000166">
    <property type="term" value="F:nucleotide binding"/>
    <property type="evidence" value="ECO:0007669"/>
    <property type="project" value="UniProtKB-KW"/>
</dbReference>
<comment type="cofactor">
    <cofactor evidence="3">
        <name>Zn(2+)</name>
        <dbReference type="ChEBI" id="CHEBI:29105"/>
    </cofactor>
</comment>
<dbReference type="EMBL" id="BARV01002649">
    <property type="protein sequence ID" value="GAH94534.1"/>
    <property type="molecule type" value="Genomic_DNA"/>
</dbReference>
<accession>X1KWK5</accession>
<dbReference type="Gene3D" id="3.40.50.1970">
    <property type="match status" value="1"/>
</dbReference>
<evidence type="ECO:0000256" key="1">
    <source>
        <dbReference type="ARBA" id="ARBA00001393"/>
    </source>
</evidence>
<dbReference type="GO" id="GO:0003856">
    <property type="term" value="F:3-dehydroquinate synthase activity"/>
    <property type="evidence" value="ECO:0007669"/>
    <property type="project" value="UniProtKB-EC"/>
</dbReference>